<keyword evidence="1" id="KW-1133">Transmembrane helix</keyword>
<feature type="transmembrane region" description="Helical" evidence="1">
    <location>
        <begin position="58"/>
        <end position="76"/>
    </location>
</feature>
<comment type="caution">
    <text evidence="2">The sequence shown here is derived from an EMBL/GenBank/DDBJ whole genome shotgun (WGS) entry which is preliminary data.</text>
</comment>
<keyword evidence="3" id="KW-1185">Reference proteome</keyword>
<evidence type="ECO:0000313" key="3">
    <source>
        <dbReference type="Proteomes" id="UP000550401"/>
    </source>
</evidence>
<reference evidence="2 3" key="1">
    <citation type="submission" date="2020-07" db="EMBL/GenBank/DDBJ databases">
        <title>Genomic Encyclopedia of Type Strains, Phase IV (KMG-V): Genome sequencing to study the core and pangenomes of soil and plant-associated prokaryotes.</title>
        <authorList>
            <person name="Whitman W."/>
        </authorList>
    </citation>
    <scope>NUCLEOTIDE SEQUENCE [LARGE SCALE GENOMIC DNA]</scope>
    <source>
        <strain evidence="2 3">RH2WT43</strain>
    </source>
</reference>
<dbReference type="AlphaFoldDB" id="A0A839EYF4"/>
<dbReference type="RefSeq" id="WP_182529763.1">
    <property type="nucleotide sequence ID" value="NZ_JACGXL010000001.1"/>
</dbReference>
<feature type="transmembrane region" description="Helical" evidence="1">
    <location>
        <begin position="29"/>
        <end position="46"/>
    </location>
</feature>
<accession>A0A839EYF4</accession>
<dbReference type="Proteomes" id="UP000550401">
    <property type="component" value="Unassembled WGS sequence"/>
</dbReference>
<evidence type="ECO:0000313" key="2">
    <source>
        <dbReference type="EMBL" id="MBA8886709.1"/>
    </source>
</evidence>
<organism evidence="2 3">
    <name type="scientific">Dokdonella fugitiva</name>
    <dbReference type="NCBI Taxonomy" id="328517"/>
    <lineage>
        <taxon>Bacteria</taxon>
        <taxon>Pseudomonadati</taxon>
        <taxon>Pseudomonadota</taxon>
        <taxon>Gammaproteobacteria</taxon>
        <taxon>Lysobacterales</taxon>
        <taxon>Rhodanobacteraceae</taxon>
        <taxon>Dokdonella</taxon>
    </lineage>
</organism>
<protein>
    <submittedName>
        <fullName evidence="2">Uncharacterized protein</fullName>
    </submittedName>
</protein>
<proteinExistence type="predicted"/>
<keyword evidence="1" id="KW-0812">Transmembrane</keyword>
<feature type="transmembrane region" description="Helical" evidence="1">
    <location>
        <begin position="117"/>
        <end position="137"/>
    </location>
</feature>
<keyword evidence="1" id="KW-0472">Membrane</keyword>
<name>A0A839EYF4_9GAMM</name>
<sequence length="156" mass="17424">MSTHALIRFFSPDPRHDGVRPVQLWGLRLFYLLMLVFVTPTAWQALLTHAGAWDPLRAVTIAVWATYPALAFFGLFRPLRWLPLMFFTIGYKAVWLAFIAWPLWQAGTLWDTPTGEVAASFLAVPALAAVVPWGYAWRTYFGWSRGSAGAGVVAAP</sequence>
<dbReference type="EMBL" id="JACGXL010000001">
    <property type="protein sequence ID" value="MBA8886709.1"/>
    <property type="molecule type" value="Genomic_DNA"/>
</dbReference>
<evidence type="ECO:0000256" key="1">
    <source>
        <dbReference type="SAM" id="Phobius"/>
    </source>
</evidence>
<gene>
    <name evidence="2" type="ORF">FHW12_000900</name>
</gene>
<feature type="transmembrane region" description="Helical" evidence="1">
    <location>
        <begin position="83"/>
        <end position="105"/>
    </location>
</feature>